<protein>
    <submittedName>
        <fullName evidence="2">Alpha/beta fold hydrolase</fullName>
    </submittedName>
</protein>
<dbReference type="InterPro" id="IPR029058">
    <property type="entry name" value="AB_hydrolase_fold"/>
</dbReference>
<dbReference type="RefSeq" id="WP_161716313.1">
    <property type="nucleotide sequence ID" value="NZ_JAAAPO010000001.1"/>
</dbReference>
<evidence type="ECO:0000313" key="3">
    <source>
        <dbReference type="Proteomes" id="UP000753724"/>
    </source>
</evidence>
<name>A0ABW9X910_9SPHN</name>
<dbReference type="InterPro" id="IPR000073">
    <property type="entry name" value="AB_hydrolase_1"/>
</dbReference>
<dbReference type="Pfam" id="PF12697">
    <property type="entry name" value="Abhydrolase_6"/>
    <property type="match status" value="1"/>
</dbReference>
<dbReference type="GO" id="GO:0016787">
    <property type="term" value="F:hydrolase activity"/>
    <property type="evidence" value="ECO:0007669"/>
    <property type="project" value="UniProtKB-KW"/>
</dbReference>
<proteinExistence type="predicted"/>
<accession>A0ABW9X910</accession>
<evidence type="ECO:0000259" key="1">
    <source>
        <dbReference type="Pfam" id="PF12697"/>
    </source>
</evidence>
<evidence type="ECO:0000313" key="2">
    <source>
        <dbReference type="EMBL" id="NBC35008.1"/>
    </source>
</evidence>
<sequence length="311" mass="32991">MTDDILATDRRALLGALAAVPVLGGVWSGQASAAPVNQPRRFFITADGGRQVEITEWVPRGRPVGIILFSHGAGSAPKYYDPIILPLVQAGWRVLGPLHVDSREHPDTKKFPGLTTWKARVEDFRALQDHIGHAPYVAMGHSYGGMTALVLGGAEAQRPEGLTGPFTDGKALAVVAFSPPAAIPVLITREGYGKIAVPALVQTGTTDIVPGITGATPDAWRSHLDGYDAAPPGGHRYGLVLEGVNHYFGGMICDFTQPGPPVPARMADANRITHLFLKAYGHKLRSAAALRARVALDAAVSDALPVRLMTK</sequence>
<dbReference type="SUPFAM" id="SSF53474">
    <property type="entry name" value="alpha/beta-Hydrolases"/>
    <property type="match status" value="1"/>
</dbReference>
<keyword evidence="3" id="KW-1185">Reference proteome</keyword>
<reference evidence="3" key="1">
    <citation type="submission" date="2020-01" db="EMBL/GenBank/DDBJ databases">
        <title>Sphingomonas sp. strain CSW-10.</title>
        <authorList>
            <person name="Chen W.-M."/>
        </authorList>
    </citation>
    <scope>NUCLEOTIDE SEQUENCE [LARGE SCALE GENOMIC DNA]</scope>
    <source>
        <strain evidence="3">FSY-8</strain>
    </source>
</reference>
<keyword evidence="2" id="KW-0378">Hydrolase</keyword>
<dbReference type="Gene3D" id="3.40.50.1820">
    <property type="entry name" value="alpha/beta hydrolase"/>
    <property type="match status" value="1"/>
</dbReference>
<dbReference type="EMBL" id="JAAAPO010000001">
    <property type="protein sequence ID" value="NBC35008.1"/>
    <property type="molecule type" value="Genomic_DNA"/>
</dbReference>
<organism evidence="2 3">
    <name type="scientific">Novosphingobium ovatum</name>
    <dbReference type="NCBI Taxonomy" id="1908523"/>
    <lineage>
        <taxon>Bacteria</taxon>
        <taxon>Pseudomonadati</taxon>
        <taxon>Pseudomonadota</taxon>
        <taxon>Alphaproteobacteria</taxon>
        <taxon>Sphingomonadales</taxon>
        <taxon>Sphingomonadaceae</taxon>
        <taxon>Novosphingobium</taxon>
    </lineage>
</organism>
<feature type="domain" description="AB hydrolase-1" evidence="1">
    <location>
        <begin position="67"/>
        <end position="264"/>
    </location>
</feature>
<dbReference type="PROSITE" id="PS51318">
    <property type="entry name" value="TAT"/>
    <property type="match status" value="1"/>
</dbReference>
<dbReference type="InterPro" id="IPR006311">
    <property type="entry name" value="TAT_signal"/>
</dbReference>
<comment type="caution">
    <text evidence="2">The sequence shown here is derived from an EMBL/GenBank/DDBJ whole genome shotgun (WGS) entry which is preliminary data.</text>
</comment>
<dbReference type="Proteomes" id="UP000753724">
    <property type="component" value="Unassembled WGS sequence"/>
</dbReference>
<gene>
    <name evidence="2" type="ORF">GTZ99_00370</name>
</gene>